<feature type="compositionally biased region" description="Basic residues" evidence="6">
    <location>
        <begin position="433"/>
        <end position="445"/>
    </location>
</feature>
<dbReference type="GO" id="GO:0003729">
    <property type="term" value="F:mRNA binding"/>
    <property type="evidence" value="ECO:0007669"/>
    <property type="project" value="InterPro"/>
</dbReference>
<dbReference type="PROSITE" id="PS50103">
    <property type="entry name" value="ZF_C3H1"/>
    <property type="match status" value="3"/>
</dbReference>
<keyword evidence="2" id="KW-0677">Repeat</keyword>
<dbReference type="Gene3D" id="4.10.1000.10">
    <property type="entry name" value="Zinc finger, CCCH-type"/>
    <property type="match status" value="1"/>
</dbReference>
<organism evidence="8 9">
    <name type="scientific">Plasmodium ovale</name>
    <name type="common">malaria parasite P. ovale</name>
    <dbReference type="NCBI Taxonomy" id="36330"/>
    <lineage>
        <taxon>Eukaryota</taxon>
        <taxon>Sar</taxon>
        <taxon>Alveolata</taxon>
        <taxon>Apicomplexa</taxon>
        <taxon>Aconoidasida</taxon>
        <taxon>Haemosporida</taxon>
        <taxon>Plasmodiidae</taxon>
        <taxon>Plasmodium</taxon>
        <taxon>Plasmodium (Plasmodium)</taxon>
    </lineage>
</organism>
<name>A0A1C3KTT4_PLAOA</name>
<gene>
    <name evidence="8" type="primary">PowCR01_110015800</name>
    <name evidence="8" type="ORF">POWCR01_110015800</name>
</gene>
<feature type="domain" description="C3H1-type" evidence="7">
    <location>
        <begin position="46"/>
        <end position="73"/>
    </location>
</feature>
<keyword evidence="4 5" id="KW-0862">Zinc</keyword>
<feature type="region of interest" description="Disordered" evidence="6">
    <location>
        <begin position="235"/>
        <end position="324"/>
    </location>
</feature>
<evidence type="ECO:0000256" key="6">
    <source>
        <dbReference type="SAM" id="MobiDB-lite"/>
    </source>
</evidence>
<feature type="compositionally biased region" description="Gly residues" evidence="6">
    <location>
        <begin position="197"/>
        <end position="206"/>
    </location>
</feature>
<feature type="region of interest" description="Disordered" evidence="6">
    <location>
        <begin position="428"/>
        <end position="455"/>
    </location>
</feature>
<dbReference type="VEuPathDB" id="PlasmoDB:POWCR01_110015800"/>
<dbReference type="Gene3D" id="3.30.1370.210">
    <property type="match status" value="1"/>
</dbReference>
<feature type="zinc finger region" description="C3H1-type" evidence="5">
    <location>
        <begin position="83"/>
        <end position="110"/>
    </location>
</feature>
<evidence type="ECO:0000256" key="2">
    <source>
        <dbReference type="ARBA" id="ARBA00022737"/>
    </source>
</evidence>
<evidence type="ECO:0000256" key="4">
    <source>
        <dbReference type="ARBA" id="ARBA00022833"/>
    </source>
</evidence>
<dbReference type="OrthoDB" id="410307at2759"/>
<feature type="domain" description="C3H1-type" evidence="7">
    <location>
        <begin position="83"/>
        <end position="110"/>
    </location>
</feature>
<dbReference type="InterPro" id="IPR045877">
    <property type="entry name" value="ZFP36-like"/>
</dbReference>
<feature type="zinc finger region" description="C3H1-type" evidence="5">
    <location>
        <begin position="46"/>
        <end position="73"/>
    </location>
</feature>
<feature type="domain" description="C3H1-type" evidence="7">
    <location>
        <begin position="11"/>
        <end position="38"/>
    </location>
</feature>
<sequence>MKMSVTLRQHFWKTKLCPLHMENRCKEGNNCDYAHSIEDLRSIPDLKRTKLCYKLLKGEKCFNKKCNYAHNQDELKSAQNLFAYKSSMCKFVANKTCLNGSTCRFAHSIDELRVPRIPEILLEKNNTELGGDNYVTTYVDNGIMNEALGSGNRCKGGGSNRGTNRSGIRNGNRGSNRNGNRNGNGSNIPGCSIGSERGIGNGNGTGIESGNGNFSRNFDSLLNDFNAMHVKSNEQGYKNRSTNGDSNQHAYGNFAVNHRDERKRKEKNRNRNKERQQKIKNISYDHSSEKSTNKEGVMANNSVVSSSKKGENGRSKSFDSNTTISSSLNCAEEDKTNKMNEVCGSITFEKVDMNQCYGKTEESLSEGLAHKENVNGAYNRDHCSGAGDYEKCKEQSDIYCATLNGEQNDTQNGKKCATRTDAKHDVGNNNKAKAIHKNRSRKRNGTKGSIEEKSKNNSNILVNTNCVNNNEHYANVSENQYSYIDHDYDYDCNYNYNYNYGYANPLVYNKMMQMKLNAYNPYMNYKQANNNVVKNDTISNPYYPFMKQNDHVMYNHQNNMSYVLPPNYYANYLYYYTNPCNYTQFNVLEQTNNATAAAGVNCQGDLKKDAPFGEEAGEVGEEVGEEEIGEDEMGEEFGEEEIEEDEVGEEFGEEELGEDEVAEEDEVRGDYSVDVGEDDEVCRVEDGEREKKSVHVRRHGEDEKEQNEHDETTSNRKNVLSDETNYERIPMDNYFDYDVVELKREQDCREENKNTCIKNISHKNANDNIRKENGLNTNKGEQFDAEKTHPKNGNSQRKENNKQHKKKISKLVSLNNQRKNCSKGSHENYHENVNNKKRDNGNVPNSAITQNCPIGQNGLHLKHQMSPSSVYSYIHNATNAQNMNCEKKFMNPSANPMDMYLNNPYYMNQLANEQMVYNLNNRNYGYYYCPYLPPPAYNDEVYLN</sequence>
<dbReference type="InterPro" id="IPR000571">
    <property type="entry name" value="Znf_CCCH"/>
</dbReference>
<keyword evidence="1 5" id="KW-0479">Metal-binding</keyword>
<proteinExistence type="predicted"/>
<feature type="zinc finger region" description="C3H1-type" evidence="5">
    <location>
        <begin position="11"/>
        <end position="38"/>
    </location>
</feature>
<protein>
    <submittedName>
        <fullName evidence="8">Zinc finger protein, putative</fullName>
    </submittedName>
</protein>
<evidence type="ECO:0000256" key="1">
    <source>
        <dbReference type="ARBA" id="ARBA00022723"/>
    </source>
</evidence>
<feature type="compositionally biased region" description="Acidic residues" evidence="6">
    <location>
        <begin position="615"/>
        <end position="667"/>
    </location>
</feature>
<evidence type="ECO:0000313" key="8">
    <source>
        <dbReference type="EMBL" id="SBT77570.1"/>
    </source>
</evidence>
<feature type="compositionally biased region" description="Polar residues" evidence="6">
    <location>
        <begin position="235"/>
        <end position="250"/>
    </location>
</feature>
<dbReference type="GO" id="GO:0008270">
    <property type="term" value="F:zinc ion binding"/>
    <property type="evidence" value="ECO:0007669"/>
    <property type="project" value="UniProtKB-KW"/>
</dbReference>
<feature type="region of interest" description="Disordered" evidence="6">
    <location>
        <begin position="767"/>
        <end position="842"/>
    </location>
</feature>
<evidence type="ECO:0000256" key="5">
    <source>
        <dbReference type="PROSITE-ProRule" id="PRU00723"/>
    </source>
</evidence>
<feature type="compositionally biased region" description="Basic and acidic residues" evidence="6">
    <location>
        <begin position="681"/>
        <end position="714"/>
    </location>
</feature>
<accession>A0A1C3KTT4</accession>
<evidence type="ECO:0000259" key="7">
    <source>
        <dbReference type="PROSITE" id="PS50103"/>
    </source>
</evidence>
<evidence type="ECO:0000313" key="9">
    <source>
        <dbReference type="Proteomes" id="UP000243200"/>
    </source>
</evidence>
<feature type="compositionally biased region" description="Polar residues" evidence="6">
    <location>
        <begin position="812"/>
        <end position="823"/>
    </location>
</feature>
<feature type="region of interest" description="Disordered" evidence="6">
    <location>
        <begin position="153"/>
        <end position="206"/>
    </location>
</feature>
<dbReference type="SUPFAM" id="SSF90229">
    <property type="entry name" value="CCCH zinc finger"/>
    <property type="match status" value="2"/>
</dbReference>
<reference evidence="8 9" key="1">
    <citation type="submission" date="2016-06" db="EMBL/GenBank/DDBJ databases">
        <authorList>
            <consortium name="Pathogen Informatics"/>
        </authorList>
    </citation>
    <scope>NUCLEOTIDE SEQUENCE [LARGE SCALE GENOMIC DNA]</scope>
    <source>
        <strain evidence="8">PowCR01</strain>
    </source>
</reference>
<dbReference type="PANTHER" id="PTHR12547">
    <property type="entry name" value="CCCH ZINC FINGER/TIS11-RELATED"/>
    <property type="match status" value="1"/>
</dbReference>
<evidence type="ECO:0000256" key="3">
    <source>
        <dbReference type="ARBA" id="ARBA00022771"/>
    </source>
</evidence>
<dbReference type="PANTHER" id="PTHR12547:SF18">
    <property type="entry name" value="PROTEIN TIS11"/>
    <property type="match status" value="1"/>
</dbReference>
<feature type="compositionally biased region" description="Low complexity" evidence="6">
    <location>
        <begin position="161"/>
        <end position="187"/>
    </location>
</feature>
<keyword evidence="3 5" id="KW-0863">Zinc-finger</keyword>
<dbReference type="InterPro" id="IPR036855">
    <property type="entry name" value="Znf_CCCH_sf"/>
</dbReference>
<feature type="region of interest" description="Disordered" evidence="6">
    <location>
        <begin position="609"/>
        <end position="724"/>
    </location>
</feature>
<dbReference type="SMART" id="SM00356">
    <property type="entry name" value="ZnF_C3H1"/>
    <property type="match status" value="3"/>
</dbReference>
<dbReference type="EMBL" id="LT594515">
    <property type="protein sequence ID" value="SBT77570.1"/>
    <property type="molecule type" value="Genomic_DNA"/>
</dbReference>
<dbReference type="Proteomes" id="UP000243200">
    <property type="component" value="Chromosome 11"/>
</dbReference>
<dbReference type="VEuPathDB" id="PlasmoDB:PocGH01_11021900"/>
<feature type="compositionally biased region" description="Basic and acidic residues" evidence="6">
    <location>
        <begin position="308"/>
        <end position="317"/>
    </location>
</feature>
<feature type="compositionally biased region" description="Basic and acidic residues" evidence="6">
    <location>
        <begin position="824"/>
        <end position="840"/>
    </location>
</feature>
<dbReference type="AlphaFoldDB" id="A0A1C3KTT4"/>